<name>A0A4U8V0D6_STECR</name>
<dbReference type="Proteomes" id="UP000298663">
    <property type="component" value="Chromosome X"/>
</dbReference>
<evidence type="ECO:0000313" key="2">
    <source>
        <dbReference type="Proteomes" id="UP000298663"/>
    </source>
</evidence>
<sequence length="103" mass="11704">MKNKTQIALKNEETIRFVVSALTITHPTQFQSSVLEIHAFMPLKILTLNCVRTVLFAQDEPSTNATLQMQTPDIYSSMWGSNYGHFRWLHYSFVATASSSPHT</sequence>
<dbReference type="EMBL" id="AZBU02000001">
    <property type="protein sequence ID" value="TMS38709.1"/>
    <property type="molecule type" value="Genomic_DNA"/>
</dbReference>
<gene>
    <name evidence="1" type="ORF">L596_005371</name>
</gene>
<organism evidence="1 2">
    <name type="scientific">Steinernema carpocapsae</name>
    <name type="common">Entomopathogenic nematode</name>
    <dbReference type="NCBI Taxonomy" id="34508"/>
    <lineage>
        <taxon>Eukaryota</taxon>
        <taxon>Metazoa</taxon>
        <taxon>Ecdysozoa</taxon>
        <taxon>Nematoda</taxon>
        <taxon>Chromadorea</taxon>
        <taxon>Rhabditida</taxon>
        <taxon>Tylenchina</taxon>
        <taxon>Panagrolaimomorpha</taxon>
        <taxon>Strongyloidoidea</taxon>
        <taxon>Steinernematidae</taxon>
        <taxon>Steinernema</taxon>
    </lineage>
</organism>
<dbReference type="AlphaFoldDB" id="A0A4U8V0D6"/>
<dbReference type="EMBL" id="CM016762">
    <property type="protein sequence ID" value="TMS38709.1"/>
    <property type="molecule type" value="Genomic_DNA"/>
</dbReference>
<reference evidence="1 2" key="1">
    <citation type="journal article" date="2015" name="Genome Biol.">
        <title>Comparative genomics of Steinernema reveals deeply conserved gene regulatory networks.</title>
        <authorList>
            <person name="Dillman A.R."/>
            <person name="Macchietto M."/>
            <person name="Porter C.F."/>
            <person name="Rogers A."/>
            <person name="Williams B."/>
            <person name="Antoshechkin I."/>
            <person name="Lee M.M."/>
            <person name="Goodwin Z."/>
            <person name="Lu X."/>
            <person name="Lewis E.E."/>
            <person name="Goodrich-Blair H."/>
            <person name="Stock S.P."/>
            <person name="Adams B.J."/>
            <person name="Sternberg P.W."/>
            <person name="Mortazavi A."/>
        </authorList>
    </citation>
    <scope>NUCLEOTIDE SEQUENCE [LARGE SCALE GENOMIC DNA]</scope>
    <source>
        <strain evidence="1 2">ALL</strain>
    </source>
</reference>
<proteinExistence type="predicted"/>
<evidence type="ECO:0000313" key="1">
    <source>
        <dbReference type="EMBL" id="TMS38709.1"/>
    </source>
</evidence>
<accession>A0A4U8V0D6</accession>
<keyword evidence="2" id="KW-1185">Reference proteome</keyword>
<reference evidence="1 2" key="2">
    <citation type="journal article" date="2019" name="G3 (Bethesda)">
        <title>Hybrid Assembly of the Genome of the Entomopathogenic Nematode Steinernema carpocapsae Identifies the X-Chromosome.</title>
        <authorList>
            <person name="Serra L."/>
            <person name="Macchietto M."/>
            <person name="Macias-Munoz A."/>
            <person name="McGill C.J."/>
            <person name="Rodriguez I.M."/>
            <person name="Rodriguez B."/>
            <person name="Murad R."/>
            <person name="Mortazavi A."/>
        </authorList>
    </citation>
    <scope>NUCLEOTIDE SEQUENCE [LARGE SCALE GENOMIC DNA]</scope>
    <source>
        <strain evidence="1 2">ALL</strain>
    </source>
</reference>
<protein>
    <submittedName>
        <fullName evidence="1">Uncharacterized protein</fullName>
    </submittedName>
</protein>
<comment type="caution">
    <text evidence="1">The sequence shown here is derived from an EMBL/GenBank/DDBJ whole genome shotgun (WGS) entry which is preliminary data.</text>
</comment>